<dbReference type="CDD" id="cd03143">
    <property type="entry name" value="A4_beta-galactosidase_middle_domain"/>
    <property type="match status" value="1"/>
</dbReference>
<organism evidence="13 14">
    <name type="scientific">Mucilaginibacter gossypiicola</name>
    <dbReference type="NCBI Taxonomy" id="551995"/>
    <lineage>
        <taxon>Bacteria</taxon>
        <taxon>Pseudomonadati</taxon>
        <taxon>Bacteroidota</taxon>
        <taxon>Sphingobacteriia</taxon>
        <taxon>Sphingobacteriales</taxon>
        <taxon>Sphingobacteriaceae</taxon>
        <taxon>Mucilaginibacter</taxon>
    </lineage>
</organism>
<evidence type="ECO:0000313" key="13">
    <source>
        <dbReference type="EMBL" id="SEO19406.1"/>
    </source>
</evidence>
<keyword evidence="5 8" id="KW-0378">Hydrolase</keyword>
<dbReference type="Gene3D" id="3.20.20.80">
    <property type="entry name" value="Glycosidases"/>
    <property type="match status" value="1"/>
</dbReference>
<sequence>MCVKNTINSYFHQHKPITLNIAVMDKKYLLLFVTQLLFAASAFAQYPKMDKLLYGVAYYDEYMPYERLDKDVQMMKACGINVVRIAESTWSTEEPQDGVFDFTHIDRVLNAMQKAGIHVIIGTPTYAVPTWMVKKHPEILAITPSGQNQYGPRQNMDITNKDYRFYAERVIRKIMEHVKDNNAVIGYQVDNETKSYGTAGPNVQALFVNYMKAKYKTLDNINHIFGLDYWSNRINNWDDFPSMVNTINGSLSSEFAKFQRQLVTDYLAWQAAIVREYKRPDQFITQNFDLEWHGYSFGIQPDVDHFAAAKALDIAGIDIYHPSQDKLTGVEISFGGDVARSMKGGKNYLTIETEAQGFPQWVPYPGQLRLQAFSHLASGANMVSYWPWHSIHNSAETYWKGLLSHDFEPNPVYDEAKTIGKDFDRLSSKLINLKKKNDVAILFSNEALTGFKAFGFGWGTRTGYNDVLRQFYDGLYHMNVGCDFVDPTSKNIENYKLLVVPLLYAAPDSLLKRLNAYVKNGGHIIYTFKSGFADENVKVRTTHQPGIIDEACGIYYSQFTEPGNTSLKADDWNLKPEDKRLNTWMELITPTTAKVLAHYDHPVWGKYAAITQNKYGKGVATYIGTLTTSAVTDKLLADEVKSIGLWGADQQVAWPVITKQGVNQGGKTVHYYFNYSANETSLTYPYGNGKELLSGDNVSKNASLKLEPWGIKIIEVN</sequence>
<feature type="active site" description="Nucleophile" evidence="9">
    <location>
        <position position="352"/>
    </location>
</feature>
<evidence type="ECO:0000256" key="1">
    <source>
        <dbReference type="ARBA" id="ARBA00001412"/>
    </source>
</evidence>
<evidence type="ECO:0000256" key="9">
    <source>
        <dbReference type="PIRSR" id="PIRSR001084-1"/>
    </source>
</evidence>
<evidence type="ECO:0000313" key="14">
    <source>
        <dbReference type="Proteomes" id="UP000198942"/>
    </source>
</evidence>
<keyword evidence="4" id="KW-0479">Metal-binding</keyword>
<dbReference type="InterPro" id="IPR029062">
    <property type="entry name" value="Class_I_gatase-like"/>
</dbReference>
<comment type="catalytic activity">
    <reaction evidence="1 8">
        <text>Hydrolysis of terminal non-reducing beta-D-galactose residues in beta-D-galactosides.</text>
        <dbReference type="EC" id="3.2.1.23"/>
    </reaction>
</comment>
<feature type="binding site" evidence="10">
    <location>
        <position position="191"/>
    </location>
    <ligand>
        <name>substrate</name>
    </ligand>
</feature>
<dbReference type="PIRSF" id="PIRSF001084">
    <property type="entry name" value="B-galactosidase"/>
    <property type="match status" value="1"/>
</dbReference>
<dbReference type="SUPFAM" id="SSF52317">
    <property type="entry name" value="Class I glutamine amidotransferase-like"/>
    <property type="match status" value="1"/>
</dbReference>
<feature type="domain" description="Beta-galactosidase trimerisation" evidence="12">
    <location>
        <begin position="438"/>
        <end position="639"/>
    </location>
</feature>
<dbReference type="SUPFAM" id="SSF51445">
    <property type="entry name" value="(Trans)glycosidases"/>
    <property type="match status" value="1"/>
</dbReference>
<dbReference type="EC" id="3.2.1.23" evidence="3 8"/>
<keyword evidence="14" id="KW-1185">Reference proteome</keyword>
<evidence type="ECO:0000256" key="10">
    <source>
        <dbReference type="PIRSR" id="PIRSR001084-2"/>
    </source>
</evidence>
<dbReference type="STRING" id="551995.SAMN05192574_10625"/>
<dbReference type="Pfam" id="PF02449">
    <property type="entry name" value="Glyco_hydro_42"/>
    <property type="match status" value="1"/>
</dbReference>
<evidence type="ECO:0000256" key="2">
    <source>
        <dbReference type="ARBA" id="ARBA00005940"/>
    </source>
</evidence>
<evidence type="ECO:0000256" key="3">
    <source>
        <dbReference type="ARBA" id="ARBA00012756"/>
    </source>
</evidence>
<dbReference type="InterPro" id="IPR013529">
    <property type="entry name" value="Glyco_hydro_42_N"/>
</dbReference>
<dbReference type="GO" id="GO:0046872">
    <property type="term" value="F:metal ion binding"/>
    <property type="evidence" value="ECO:0007669"/>
    <property type="project" value="UniProtKB-KW"/>
</dbReference>
<dbReference type="AlphaFoldDB" id="A0A1H8MQG1"/>
<dbReference type="Gene3D" id="3.40.50.880">
    <property type="match status" value="1"/>
</dbReference>
<protein>
    <recommendedName>
        <fullName evidence="3 8">Beta-galactosidase</fullName>
        <shortName evidence="8">Beta-gal</shortName>
        <ecNumber evidence="3 8">3.2.1.23</ecNumber>
    </recommendedName>
</protein>
<evidence type="ECO:0000256" key="8">
    <source>
        <dbReference type="PIRNR" id="PIRNR001084"/>
    </source>
</evidence>
<keyword evidence="6" id="KW-0862">Zinc</keyword>
<keyword evidence="7 8" id="KW-0326">Glycosidase</keyword>
<dbReference type="GO" id="GO:0005975">
    <property type="term" value="P:carbohydrate metabolic process"/>
    <property type="evidence" value="ECO:0007669"/>
    <property type="project" value="InterPro"/>
</dbReference>
<evidence type="ECO:0000256" key="6">
    <source>
        <dbReference type="ARBA" id="ARBA00022833"/>
    </source>
</evidence>
<accession>A0A1H8MQG1</accession>
<feature type="binding site" evidence="10">
    <location>
        <position position="361"/>
    </location>
    <ligand>
        <name>substrate</name>
    </ligand>
</feature>
<dbReference type="Pfam" id="PF08532">
    <property type="entry name" value="Glyco_hydro_42M"/>
    <property type="match status" value="1"/>
</dbReference>
<evidence type="ECO:0000256" key="7">
    <source>
        <dbReference type="ARBA" id="ARBA00023295"/>
    </source>
</evidence>
<feature type="active site" description="Proton donor" evidence="9">
    <location>
        <position position="192"/>
    </location>
</feature>
<evidence type="ECO:0000256" key="4">
    <source>
        <dbReference type="ARBA" id="ARBA00022723"/>
    </source>
</evidence>
<proteinExistence type="inferred from homology"/>
<comment type="similarity">
    <text evidence="2 8">Belongs to the glycosyl hydrolase 42 family.</text>
</comment>
<feature type="binding site" evidence="10">
    <location>
        <position position="153"/>
    </location>
    <ligand>
        <name>substrate</name>
    </ligand>
</feature>
<dbReference type="Proteomes" id="UP000198942">
    <property type="component" value="Unassembled WGS sequence"/>
</dbReference>
<evidence type="ECO:0000259" key="12">
    <source>
        <dbReference type="Pfam" id="PF08532"/>
    </source>
</evidence>
<dbReference type="GO" id="GO:0009341">
    <property type="term" value="C:beta-galactosidase complex"/>
    <property type="evidence" value="ECO:0007669"/>
    <property type="project" value="InterPro"/>
</dbReference>
<dbReference type="InterPro" id="IPR003476">
    <property type="entry name" value="Glyco_hydro_42"/>
</dbReference>
<name>A0A1H8MQG1_9SPHI</name>
<dbReference type="EMBL" id="FOCL01000006">
    <property type="protein sequence ID" value="SEO19406.1"/>
    <property type="molecule type" value="Genomic_DNA"/>
</dbReference>
<dbReference type="InterPro" id="IPR017853">
    <property type="entry name" value="GH"/>
</dbReference>
<reference evidence="14" key="1">
    <citation type="submission" date="2016-10" db="EMBL/GenBank/DDBJ databases">
        <authorList>
            <person name="Varghese N."/>
            <person name="Submissions S."/>
        </authorList>
    </citation>
    <scope>NUCLEOTIDE SEQUENCE [LARGE SCALE GENOMIC DNA]</scope>
    <source>
        <strain evidence="14">Gh-48</strain>
    </source>
</reference>
<dbReference type="InterPro" id="IPR013738">
    <property type="entry name" value="Beta_galactosidase_Trimer"/>
</dbReference>
<gene>
    <name evidence="13" type="ORF">SAMN05192574_10625</name>
</gene>
<dbReference type="PANTHER" id="PTHR36447">
    <property type="entry name" value="BETA-GALACTOSIDASE GANA"/>
    <property type="match status" value="1"/>
</dbReference>
<evidence type="ECO:0000256" key="5">
    <source>
        <dbReference type="ARBA" id="ARBA00022801"/>
    </source>
</evidence>
<evidence type="ECO:0000259" key="11">
    <source>
        <dbReference type="Pfam" id="PF02449"/>
    </source>
</evidence>
<dbReference type="PANTHER" id="PTHR36447:SF2">
    <property type="entry name" value="BETA-GALACTOSIDASE YESZ"/>
    <property type="match status" value="1"/>
</dbReference>
<feature type="domain" description="Glycoside hydrolase family 42 N-terminal" evidence="11">
    <location>
        <begin position="58"/>
        <end position="425"/>
    </location>
</feature>
<dbReference type="GO" id="GO:0004565">
    <property type="term" value="F:beta-galactosidase activity"/>
    <property type="evidence" value="ECO:0007669"/>
    <property type="project" value="UniProtKB-EC"/>
</dbReference>